<dbReference type="Pfam" id="PF02566">
    <property type="entry name" value="OsmC"/>
    <property type="match status" value="1"/>
</dbReference>
<dbReference type="EMBL" id="JAHWYN010000010">
    <property type="protein sequence ID" value="MBW4361231.1"/>
    <property type="molecule type" value="Genomic_DNA"/>
</dbReference>
<keyword evidence="2" id="KW-1185">Reference proteome</keyword>
<accession>A0ABS6XY84</accession>
<organism evidence="1 2">
    <name type="scientific">Flavobacterium taihuense</name>
    <dbReference type="NCBI Taxonomy" id="2857508"/>
    <lineage>
        <taxon>Bacteria</taxon>
        <taxon>Pseudomonadati</taxon>
        <taxon>Bacteroidota</taxon>
        <taxon>Flavobacteriia</taxon>
        <taxon>Flavobacteriales</taxon>
        <taxon>Flavobacteriaceae</taxon>
        <taxon>Flavobacterium</taxon>
    </lineage>
</organism>
<reference evidence="1 2" key="1">
    <citation type="submission" date="2021-07" db="EMBL/GenBank/DDBJ databases">
        <title>Flavobacterium sp. nov. isolated from sediment on the Taihu Lake.</title>
        <authorList>
            <person name="Qu J.-H."/>
        </authorList>
    </citation>
    <scope>NUCLEOTIDE SEQUENCE [LARGE SCALE GENOMIC DNA]</scope>
    <source>
        <strain evidence="1 2">NAS39</strain>
    </source>
</reference>
<protein>
    <submittedName>
        <fullName evidence="1">OsmC family protein</fullName>
    </submittedName>
</protein>
<sequence length="143" mass="16012">MDAHYYKVDLNWTSDRKGEISSPELTQTIEVATPPQFPKGIEGIWSPEHLLTAAVNSCFMTTFLAIAENSKLEFTRFDCSAKGKLEQIDGKFLMTEVILEPTLVITKESDKDRAERVLQKSEGACLVSNSIKSKITLIPTIQF</sequence>
<proteinExistence type="predicted"/>
<dbReference type="InterPro" id="IPR003718">
    <property type="entry name" value="OsmC/Ohr_fam"/>
</dbReference>
<dbReference type="PANTHER" id="PTHR42830">
    <property type="entry name" value="OSMOTICALLY INDUCIBLE FAMILY PROTEIN"/>
    <property type="match status" value="1"/>
</dbReference>
<evidence type="ECO:0000313" key="2">
    <source>
        <dbReference type="Proteomes" id="UP000812031"/>
    </source>
</evidence>
<evidence type="ECO:0000313" key="1">
    <source>
        <dbReference type="EMBL" id="MBW4361231.1"/>
    </source>
</evidence>
<dbReference type="Proteomes" id="UP000812031">
    <property type="component" value="Unassembled WGS sequence"/>
</dbReference>
<dbReference type="InterPro" id="IPR052707">
    <property type="entry name" value="OsmC_Ohr_Peroxiredoxin"/>
</dbReference>
<comment type="caution">
    <text evidence="1">The sequence shown here is derived from an EMBL/GenBank/DDBJ whole genome shotgun (WGS) entry which is preliminary data.</text>
</comment>
<name>A0ABS6XY84_9FLAO</name>
<gene>
    <name evidence="1" type="ORF">KZH69_12115</name>
</gene>
<dbReference type="RefSeq" id="WP_219317743.1">
    <property type="nucleotide sequence ID" value="NZ_JAHWYN010000010.1"/>
</dbReference>
<dbReference type="PANTHER" id="PTHR42830:SF2">
    <property type="entry name" value="OSMC_OHR FAMILY PROTEIN"/>
    <property type="match status" value="1"/>
</dbReference>